<dbReference type="PANTHER" id="PTHR12263">
    <property type="entry name" value="VACUOLAR ATP SYNTHASE SUBUNIT H"/>
    <property type="match status" value="1"/>
</dbReference>
<keyword evidence="4 9" id="KW-0812">Transmembrane</keyword>
<evidence type="ECO:0000256" key="4">
    <source>
        <dbReference type="ARBA" id="ARBA00022692"/>
    </source>
</evidence>
<dbReference type="GO" id="GO:0012505">
    <property type="term" value="C:endomembrane system"/>
    <property type="evidence" value="ECO:0007669"/>
    <property type="project" value="UniProtKB-SubCell"/>
</dbReference>
<evidence type="ECO:0000256" key="7">
    <source>
        <dbReference type="ARBA" id="ARBA00023065"/>
    </source>
</evidence>
<dbReference type="Proteomes" id="UP001321473">
    <property type="component" value="Unassembled WGS sequence"/>
</dbReference>
<comment type="similarity">
    <text evidence="2">Belongs to the V-ATPase e1/e2 subunit family.</text>
</comment>
<evidence type="ECO:0000256" key="8">
    <source>
        <dbReference type="ARBA" id="ARBA00023136"/>
    </source>
</evidence>
<name>A0AAQ4F293_AMBAM</name>
<dbReference type="AlphaFoldDB" id="A0AAQ4F293"/>
<organism evidence="10 11">
    <name type="scientific">Amblyomma americanum</name>
    <name type="common">Lone star tick</name>
    <dbReference type="NCBI Taxonomy" id="6943"/>
    <lineage>
        <taxon>Eukaryota</taxon>
        <taxon>Metazoa</taxon>
        <taxon>Ecdysozoa</taxon>
        <taxon>Arthropoda</taxon>
        <taxon>Chelicerata</taxon>
        <taxon>Arachnida</taxon>
        <taxon>Acari</taxon>
        <taxon>Parasitiformes</taxon>
        <taxon>Ixodida</taxon>
        <taxon>Ixodoidea</taxon>
        <taxon>Ixodidae</taxon>
        <taxon>Amblyomminae</taxon>
        <taxon>Amblyomma</taxon>
    </lineage>
</organism>
<evidence type="ECO:0000313" key="11">
    <source>
        <dbReference type="Proteomes" id="UP001321473"/>
    </source>
</evidence>
<evidence type="ECO:0000256" key="3">
    <source>
        <dbReference type="ARBA" id="ARBA00022448"/>
    </source>
</evidence>
<evidence type="ECO:0000256" key="2">
    <source>
        <dbReference type="ARBA" id="ARBA00008328"/>
    </source>
</evidence>
<protein>
    <submittedName>
        <fullName evidence="10">Uncharacterized protein</fullName>
    </submittedName>
</protein>
<evidence type="ECO:0000256" key="1">
    <source>
        <dbReference type="ARBA" id="ARBA00004127"/>
    </source>
</evidence>
<dbReference type="GO" id="GO:0046961">
    <property type="term" value="F:proton-transporting ATPase activity, rotational mechanism"/>
    <property type="evidence" value="ECO:0007669"/>
    <property type="project" value="InterPro"/>
</dbReference>
<evidence type="ECO:0000256" key="9">
    <source>
        <dbReference type="SAM" id="Phobius"/>
    </source>
</evidence>
<dbReference type="GO" id="GO:0033179">
    <property type="term" value="C:proton-transporting V-type ATPase, V0 domain"/>
    <property type="evidence" value="ECO:0007669"/>
    <property type="project" value="InterPro"/>
</dbReference>
<reference evidence="10 11" key="1">
    <citation type="journal article" date="2023" name="Arcadia Sci">
        <title>De novo assembly of a long-read Amblyomma americanum tick genome.</title>
        <authorList>
            <person name="Chou S."/>
            <person name="Poskanzer K.E."/>
            <person name="Rollins M."/>
            <person name="Thuy-Boun P.S."/>
        </authorList>
    </citation>
    <scope>NUCLEOTIDE SEQUENCE [LARGE SCALE GENOMIC DNA]</scope>
    <source>
        <strain evidence="10">F_SG_1</strain>
        <tissue evidence="10">Salivary glands</tissue>
    </source>
</reference>
<gene>
    <name evidence="10" type="ORF">V5799_017389</name>
</gene>
<accession>A0AAQ4F293</accession>
<sequence length="142" mass="15674">MVIRCVAAYGRDTEPFLIGLLSGDRRPLHGQLCGAMGPSDIPLIVNSAFWLSGSFSELCCHGLFLKAKTGAPVEALISIAIARAKEINDVNFAHSRVIQAIMVITAVCCYTFWLGPFMMQYHPLIGPQLDTVTAHMMYEEWK</sequence>
<dbReference type="Pfam" id="PF05493">
    <property type="entry name" value="ATP_synt_H"/>
    <property type="match status" value="1"/>
</dbReference>
<keyword evidence="8 9" id="KW-0472">Membrane</keyword>
<proteinExistence type="inferred from homology"/>
<keyword evidence="3" id="KW-0813">Transport</keyword>
<evidence type="ECO:0000313" key="10">
    <source>
        <dbReference type="EMBL" id="KAK8781270.1"/>
    </source>
</evidence>
<dbReference type="InterPro" id="IPR008389">
    <property type="entry name" value="ATPase_V0-cplx_e1/e2_su"/>
</dbReference>
<keyword evidence="5" id="KW-0375">Hydrogen ion transport</keyword>
<evidence type="ECO:0000256" key="5">
    <source>
        <dbReference type="ARBA" id="ARBA00022781"/>
    </source>
</evidence>
<dbReference type="GO" id="GO:0033181">
    <property type="term" value="C:plasma membrane proton-transporting V-type ATPase complex"/>
    <property type="evidence" value="ECO:0007669"/>
    <property type="project" value="TreeGrafter"/>
</dbReference>
<comment type="caution">
    <text evidence="10">The sequence shown here is derived from an EMBL/GenBank/DDBJ whole genome shotgun (WGS) entry which is preliminary data.</text>
</comment>
<evidence type="ECO:0000256" key="6">
    <source>
        <dbReference type="ARBA" id="ARBA00022989"/>
    </source>
</evidence>
<keyword evidence="7" id="KW-0406">Ion transport</keyword>
<comment type="subcellular location">
    <subcellularLocation>
        <location evidence="1">Endomembrane system</location>
        <topology evidence="1">Multi-pass membrane protein</topology>
    </subcellularLocation>
</comment>
<feature type="transmembrane region" description="Helical" evidence="9">
    <location>
        <begin position="97"/>
        <end position="115"/>
    </location>
</feature>
<keyword evidence="6 9" id="KW-1133">Transmembrane helix</keyword>
<dbReference type="PANTHER" id="PTHR12263:SF0">
    <property type="entry name" value="V-TYPE PROTON ATPASE SUBUNIT"/>
    <property type="match status" value="1"/>
</dbReference>
<keyword evidence="11" id="KW-1185">Reference proteome</keyword>
<dbReference type="EMBL" id="JARKHS020007832">
    <property type="protein sequence ID" value="KAK8781270.1"/>
    <property type="molecule type" value="Genomic_DNA"/>
</dbReference>